<dbReference type="RefSeq" id="WP_075744337.1">
    <property type="nucleotide sequence ID" value="NZ_CP016076.1"/>
</dbReference>
<keyword evidence="1 3" id="KW-0547">Nucleotide-binding</keyword>
<dbReference type="AlphaFoldDB" id="A0AAC9LHE3"/>
<evidence type="ECO:0000313" key="6">
    <source>
        <dbReference type="EMBL" id="APU17637.1"/>
    </source>
</evidence>
<evidence type="ECO:0000256" key="3">
    <source>
        <dbReference type="PROSITE-ProRule" id="PRU00289"/>
    </source>
</evidence>
<dbReference type="PANTHER" id="PTHR22683:SF41">
    <property type="entry name" value="DNA TRANSLOCASE FTSK"/>
    <property type="match status" value="1"/>
</dbReference>
<keyword evidence="2 3" id="KW-0067">ATP-binding</keyword>
<gene>
    <name evidence="6" type="ORF">UA74_28180</name>
</gene>
<dbReference type="Proteomes" id="UP000185511">
    <property type="component" value="Chromosome"/>
</dbReference>
<accession>A0AAC9LHE3</accession>
<keyword evidence="7" id="KW-1185">Reference proteome</keyword>
<evidence type="ECO:0000256" key="1">
    <source>
        <dbReference type="ARBA" id="ARBA00022741"/>
    </source>
</evidence>
<reference evidence="7" key="1">
    <citation type="submission" date="2016-06" db="EMBL/GenBank/DDBJ databases">
        <title>Complete genome sequence of Actinoalloteichus fjordicus DSM 46855 (=ADI127-17), type strain of the new species Actinoalloteichus fjordicus.</title>
        <authorList>
            <person name="Ruckert C."/>
            <person name="Nouioui I."/>
            <person name="Willmese J."/>
            <person name="van Wezel G."/>
            <person name="Klenk H.-P."/>
            <person name="Kalinowski J."/>
            <person name="Zotchev S.B."/>
        </authorList>
    </citation>
    <scope>NUCLEOTIDE SEQUENCE [LARGE SCALE GENOMIC DNA]</scope>
    <source>
        <strain evidence="7">ADI127-7</strain>
    </source>
</reference>
<dbReference type="PANTHER" id="PTHR22683">
    <property type="entry name" value="SPORULATION PROTEIN RELATED"/>
    <property type="match status" value="1"/>
</dbReference>
<dbReference type="Pfam" id="PF01580">
    <property type="entry name" value="FtsK_SpoIIIE"/>
    <property type="match status" value="1"/>
</dbReference>
<proteinExistence type="predicted"/>
<sequence>MNRRDERRRRITESFEEFRLAVARALGVAVRQHTAAQQIHAERIFELWLRDAGIDRALVDPELAVGLRNPALETVVQRATNDRDAHFADWTGTVPGELASLVARSAPGSASEPYPEWLGSPGRRDGSVGDGGVPELWRIGTAVMDSAPVPEPFPVAVPLLDGAHLHITSSPESRVDAENLVETLLLRVLSHFQPGLVQVHVWDVGALTGSLPGLYPLTRAGLLTVHDPARLHDLLDEFAEHIRRIHTSVLVDGRRSIGALHSETGRRPEPWRVAVLFGNRTALREEHQQKLQRIARNGLSCGVQLIIVDLPITVNSAVETLRLHDDQTARCSMTGPHATVYLDPALPRELVPRACNAIADELLTRRSRVSSFDDLLPNEPWTYHSATGLQTPIGYADGDPVYVSLGDASPHALIGGPSGSGKTNFLYAMLGGLAARYSPHELEFYVLDFKEGVSFAQFAPGRRDPSWLPHARLVGVNVNEDREFGVALLRYLSDEMRRRAERAKQHEVTKLEELRAEDPTGRWPRIVAVIDEFQYLFAARDEVTSMAAALLEDVARRGRSQGIHLVLSSQDVSGIEVFWGKPAIFEQFTVRIALPKARRVLTEVNQAAMEIPRRHAVINHDSGVPHGNEVARIPDSTARGTADRLQADLWQRRPPELTEPRLFDGSNTPKLRTLPDFTRLAAPATGSRHVPVALLGQVIDMAGSGAVVPLAASPGRNIAVLGSVQRDASAVLTAAALSLARQHKAGTVRFTVASLVEGSEQAAESLHGELKDLEHRAEIKYLVDARDLIDATADELKARLSDEPPAEDEKKLPHYLLLFGVDSAHPRLEDRDTKKARTGLDSLRLVLKHGPELQTHVIGWWRSTGRLKSALAMGGLEDIGAWVAFDVHGQELGSLAANQVITWSPRPRRGLFFDRFHHSRPQVVIPCDAGERETPGPIPSPDPRSDDD</sequence>
<dbReference type="GO" id="GO:0005524">
    <property type="term" value="F:ATP binding"/>
    <property type="evidence" value="ECO:0007669"/>
    <property type="project" value="UniProtKB-UniRule"/>
</dbReference>
<dbReference type="EMBL" id="CP016076">
    <property type="protein sequence ID" value="APU17637.1"/>
    <property type="molecule type" value="Genomic_DNA"/>
</dbReference>
<dbReference type="InterPro" id="IPR002543">
    <property type="entry name" value="FtsK_dom"/>
</dbReference>
<feature type="binding site" evidence="3">
    <location>
        <begin position="416"/>
        <end position="423"/>
    </location>
    <ligand>
        <name>ATP</name>
        <dbReference type="ChEBI" id="CHEBI:30616"/>
    </ligand>
</feature>
<dbReference type="GO" id="GO:0003677">
    <property type="term" value="F:DNA binding"/>
    <property type="evidence" value="ECO:0007669"/>
    <property type="project" value="InterPro"/>
</dbReference>
<dbReference type="CDD" id="cd01127">
    <property type="entry name" value="TrwB_TraG_TraD_VirD4"/>
    <property type="match status" value="1"/>
</dbReference>
<organism evidence="6 7">
    <name type="scientific">Actinoalloteichus fjordicus</name>
    <dbReference type="NCBI Taxonomy" id="1612552"/>
    <lineage>
        <taxon>Bacteria</taxon>
        <taxon>Bacillati</taxon>
        <taxon>Actinomycetota</taxon>
        <taxon>Actinomycetes</taxon>
        <taxon>Pseudonocardiales</taxon>
        <taxon>Pseudonocardiaceae</taxon>
        <taxon>Actinoalloteichus</taxon>
    </lineage>
</organism>
<dbReference type="Gene3D" id="3.40.50.300">
    <property type="entry name" value="P-loop containing nucleotide triphosphate hydrolases"/>
    <property type="match status" value="2"/>
</dbReference>
<dbReference type="InterPro" id="IPR027417">
    <property type="entry name" value="P-loop_NTPase"/>
</dbReference>
<evidence type="ECO:0000256" key="4">
    <source>
        <dbReference type="SAM" id="MobiDB-lite"/>
    </source>
</evidence>
<protein>
    <submittedName>
        <fullName evidence="6">FtsK/SpoIIIE family protein</fullName>
    </submittedName>
</protein>
<feature type="domain" description="FtsK" evidence="5">
    <location>
        <begin position="398"/>
        <end position="603"/>
    </location>
</feature>
<feature type="region of interest" description="Disordered" evidence="4">
    <location>
        <begin position="927"/>
        <end position="948"/>
    </location>
</feature>
<evidence type="ECO:0000259" key="5">
    <source>
        <dbReference type="PROSITE" id="PS50901"/>
    </source>
</evidence>
<evidence type="ECO:0000256" key="2">
    <source>
        <dbReference type="ARBA" id="ARBA00022840"/>
    </source>
</evidence>
<evidence type="ECO:0000313" key="7">
    <source>
        <dbReference type="Proteomes" id="UP000185511"/>
    </source>
</evidence>
<dbReference type="InterPro" id="IPR050206">
    <property type="entry name" value="FtsK/SpoIIIE/SftA"/>
</dbReference>
<dbReference type="PROSITE" id="PS50901">
    <property type="entry name" value="FTSK"/>
    <property type="match status" value="1"/>
</dbReference>
<name>A0AAC9LHE3_9PSEU</name>
<dbReference type="SUPFAM" id="SSF52540">
    <property type="entry name" value="P-loop containing nucleoside triphosphate hydrolases"/>
    <property type="match status" value="1"/>
</dbReference>
<dbReference type="KEGG" id="acad:UA74_28180"/>